<proteinExistence type="predicted"/>
<dbReference type="EMBL" id="BMFG01000001">
    <property type="protein sequence ID" value="GGD13878.1"/>
    <property type="molecule type" value="Genomic_DNA"/>
</dbReference>
<keyword evidence="2" id="KW-1185">Reference proteome</keyword>
<protein>
    <recommendedName>
        <fullName evidence="3">DUF2490 domain-containing protein</fullName>
    </recommendedName>
</protein>
<name>A0A916XVC6_9FLAO</name>
<dbReference type="AlphaFoldDB" id="A0A916XVC6"/>
<accession>A0A916XVC6</accession>
<gene>
    <name evidence="1" type="ORF">GCM10011343_01190</name>
</gene>
<sequence>MNSQNKNEDQANWFAYVGQIKVQEKVGIHVEAQFRLDDNLNYSRQNLFRIGGVYHVNSKLNLALGYGLINTYSPTFDDYFGENRIWQQLIYNHNWKENKNLMNHRFRVEQRFVDRLGMVNQNTEVIATNYQNRFRYLNRNLIHLTDFKNSNNTLYGIIQSEVFLNIGQNKVNSKFFDQNRFFTGLGIHFKEQTRIELGYMNHYLNPSTTNDIMNHTMSFSILQNLSI</sequence>
<dbReference type="Pfam" id="PF10677">
    <property type="entry name" value="DUF2490"/>
    <property type="match status" value="1"/>
</dbReference>
<reference evidence="1" key="2">
    <citation type="submission" date="2020-09" db="EMBL/GenBank/DDBJ databases">
        <authorList>
            <person name="Sun Q."/>
            <person name="Zhou Y."/>
        </authorList>
    </citation>
    <scope>NUCLEOTIDE SEQUENCE</scope>
    <source>
        <strain evidence="1">CGMCC 1.12506</strain>
    </source>
</reference>
<evidence type="ECO:0000313" key="1">
    <source>
        <dbReference type="EMBL" id="GGD13878.1"/>
    </source>
</evidence>
<evidence type="ECO:0000313" key="2">
    <source>
        <dbReference type="Proteomes" id="UP000625735"/>
    </source>
</evidence>
<reference evidence="1" key="1">
    <citation type="journal article" date="2014" name="Int. J. Syst. Evol. Microbiol.">
        <title>Complete genome sequence of Corynebacterium casei LMG S-19264T (=DSM 44701T), isolated from a smear-ripened cheese.</title>
        <authorList>
            <consortium name="US DOE Joint Genome Institute (JGI-PGF)"/>
            <person name="Walter F."/>
            <person name="Albersmeier A."/>
            <person name="Kalinowski J."/>
            <person name="Ruckert C."/>
        </authorList>
    </citation>
    <scope>NUCLEOTIDE SEQUENCE</scope>
    <source>
        <strain evidence="1">CGMCC 1.12506</strain>
    </source>
</reference>
<evidence type="ECO:0008006" key="3">
    <source>
        <dbReference type="Google" id="ProtNLM"/>
    </source>
</evidence>
<dbReference type="Proteomes" id="UP000625735">
    <property type="component" value="Unassembled WGS sequence"/>
</dbReference>
<organism evidence="1 2">
    <name type="scientific">Flavobacterium orientale</name>
    <dbReference type="NCBI Taxonomy" id="1756020"/>
    <lineage>
        <taxon>Bacteria</taxon>
        <taxon>Pseudomonadati</taxon>
        <taxon>Bacteroidota</taxon>
        <taxon>Flavobacteriia</taxon>
        <taxon>Flavobacteriales</taxon>
        <taxon>Flavobacteriaceae</taxon>
        <taxon>Flavobacterium</taxon>
    </lineage>
</organism>
<dbReference type="InterPro" id="IPR019619">
    <property type="entry name" value="DUF2490"/>
</dbReference>
<comment type="caution">
    <text evidence="1">The sequence shown here is derived from an EMBL/GenBank/DDBJ whole genome shotgun (WGS) entry which is preliminary data.</text>
</comment>